<dbReference type="InterPro" id="IPR049447">
    <property type="entry name" value="A9CJY8-like_N"/>
</dbReference>
<reference evidence="4" key="1">
    <citation type="submission" date="2017-08" db="EMBL/GenBank/DDBJ databases">
        <authorList>
            <person name="Varghese N."/>
            <person name="Submissions S."/>
        </authorList>
    </citation>
    <scope>NUCLEOTIDE SEQUENCE [LARGE SCALE GENOMIC DNA]</scope>
    <source>
        <strain evidence="4">JC23</strain>
    </source>
</reference>
<dbReference type="InterPro" id="IPR016540">
    <property type="entry name" value="UCP008459"/>
</dbReference>
<organism evidence="3 4">
    <name type="scientific">Ureibacillus acetophenoni</name>
    <dbReference type="NCBI Taxonomy" id="614649"/>
    <lineage>
        <taxon>Bacteria</taxon>
        <taxon>Bacillati</taxon>
        <taxon>Bacillota</taxon>
        <taxon>Bacilli</taxon>
        <taxon>Bacillales</taxon>
        <taxon>Caryophanaceae</taxon>
        <taxon>Ureibacillus</taxon>
    </lineage>
</organism>
<dbReference type="InterPro" id="IPR027795">
    <property type="entry name" value="CASTOR_ACT_dom"/>
</dbReference>
<dbReference type="Proteomes" id="UP000219252">
    <property type="component" value="Unassembled WGS sequence"/>
</dbReference>
<evidence type="ECO:0000313" key="3">
    <source>
        <dbReference type="EMBL" id="SOC43725.1"/>
    </source>
</evidence>
<protein>
    <submittedName>
        <fullName evidence="3">Uncharacterized protein</fullName>
    </submittedName>
</protein>
<dbReference type="RefSeq" id="WP_097150869.1">
    <property type="nucleotide sequence ID" value="NZ_OBQC01000017.1"/>
</dbReference>
<dbReference type="AlphaFoldDB" id="A0A285UP87"/>
<evidence type="ECO:0000313" key="4">
    <source>
        <dbReference type="Proteomes" id="UP000219252"/>
    </source>
</evidence>
<dbReference type="OrthoDB" id="5615858at2"/>
<accession>A0A285UP87</accession>
<dbReference type="EMBL" id="OBQC01000017">
    <property type="protein sequence ID" value="SOC43725.1"/>
    <property type="molecule type" value="Genomic_DNA"/>
</dbReference>
<sequence>MKLKMLDSTFSVVKVPPTETIPLWAINADMFSITKTDEELSIVCPSECLPSNEEYKYVENDWMCIKVEGILDFSLTGILSSLANTLAKNQISIFAISTYNTDYLLIKSHSIEKAKVVLENEGHTFS</sequence>
<dbReference type="PANTHER" id="PTHR31131">
    <property type="entry name" value="CHROMOSOME 1, WHOLE GENOME SHOTGUN SEQUENCE"/>
    <property type="match status" value="1"/>
</dbReference>
<dbReference type="InterPro" id="IPR051719">
    <property type="entry name" value="CASTOR_mTORC1"/>
</dbReference>
<gene>
    <name evidence="3" type="ORF">SAMN05877842_11726</name>
</gene>
<dbReference type="InterPro" id="IPR045865">
    <property type="entry name" value="ACT-like_dom_sf"/>
</dbReference>
<dbReference type="PIRSF" id="PIRSF008459">
    <property type="entry name" value="UCP008459"/>
    <property type="match status" value="1"/>
</dbReference>
<dbReference type="Gene3D" id="3.30.2130.10">
    <property type="entry name" value="VC0802-like"/>
    <property type="match status" value="1"/>
</dbReference>
<dbReference type="Pfam" id="PF21631">
    <property type="entry name" value="A9CJY8-like_N"/>
    <property type="match status" value="1"/>
</dbReference>
<evidence type="ECO:0000259" key="1">
    <source>
        <dbReference type="Pfam" id="PF13840"/>
    </source>
</evidence>
<evidence type="ECO:0000259" key="2">
    <source>
        <dbReference type="Pfam" id="PF21631"/>
    </source>
</evidence>
<dbReference type="SUPFAM" id="SSF55021">
    <property type="entry name" value="ACT-like"/>
    <property type="match status" value="2"/>
</dbReference>
<keyword evidence="4" id="KW-1185">Reference proteome</keyword>
<dbReference type="Pfam" id="PF13840">
    <property type="entry name" value="ACT_7"/>
    <property type="match status" value="1"/>
</dbReference>
<feature type="domain" description="A9CJY8-like N-terminal" evidence="2">
    <location>
        <begin position="9"/>
        <end position="52"/>
    </location>
</feature>
<dbReference type="PANTHER" id="PTHR31131:SF6">
    <property type="entry name" value="CASTOR ACT DOMAIN-CONTAINING PROTEIN"/>
    <property type="match status" value="1"/>
</dbReference>
<name>A0A285UP87_9BACL</name>
<feature type="domain" description="CASTOR ACT" evidence="1">
    <location>
        <begin position="58"/>
        <end position="119"/>
    </location>
</feature>
<proteinExistence type="predicted"/>